<dbReference type="RefSeq" id="WP_181355398.1">
    <property type="nucleotide sequence ID" value="NZ_JABJWZ010000337.1"/>
</dbReference>
<sequence length="249" mass="27424">MNARTKRLVTTLLSTTLVLGAATGGAVYTAHVVNNADRTVDTEVWRKPAKDPYKSDTSPDLSVGLGGEGLRQKLLPAPGGWRLGPDEGQFGNDTVLDKREAVALLQSRAKATDTRQRREYREYIDAMGVQGIAFRTYVASEEDDQVVTVEIVQVENQKAIRDMVRLRRGVFDALGIVRDGPKIKGHPRARCFQAPKNSKSELDGMMCDAQDGEYMITLTANGPKSLDVKASADLLRRQLNHLRSPGEFI</sequence>
<evidence type="ECO:0000313" key="2">
    <source>
        <dbReference type="EMBL" id="MBB1256320.1"/>
    </source>
</evidence>
<dbReference type="EMBL" id="JABJWZ010000337">
    <property type="protein sequence ID" value="MBB1256320.1"/>
    <property type="molecule type" value="Genomic_DNA"/>
</dbReference>
<dbReference type="Proteomes" id="UP000525686">
    <property type="component" value="Unassembled WGS sequence"/>
</dbReference>
<organism evidence="2 3">
    <name type="scientific">Streptomyces alkaliterrae</name>
    <dbReference type="NCBI Taxonomy" id="2213162"/>
    <lineage>
        <taxon>Bacteria</taxon>
        <taxon>Bacillati</taxon>
        <taxon>Actinomycetota</taxon>
        <taxon>Actinomycetes</taxon>
        <taxon>Kitasatosporales</taxon>
        <taxon>Streptomycetaceae</taxon>
        <taxon>Streptomyces</taxon>
    </lineage>
</organism>
<keyword evidence="1" id="KW-0732">Signal</keyword>
<accession>A0A7W3WQI0</accession>
<evidence type="ECO:0000256" key="1">
    <source>
        <dbReference type="SAM" id="SignalP"/>
    </source>
</evidence>
<proteinExistence type="predicted"/>
<dbReference type="AlphaFoldDB" id="A0A7W3WQI0"/>
<reference evidence="3" key="1">
    <citation type="submission" date="2020-05" db="EMBL/GenBank/DDBJ databases">
        <title>Classification of alakaliphilic streptomycetes isolated from an alkaline soil next to Lonar Crater, India and a proposal for the recognition of Streptomyces alkaliterrae sp. nov.</title>
        <authorList>
            <person name="Golinska P."/>
        </authorList>
    </citation>
    <scope>NUCLEOTIDE SEQUENCE [LARGE SCALE GENOMIC DNA]</scope>
    <source>
        <strain evidence="3">OF3</strain>
    </source>
</reference>
<protein>
    <recommendedName>
        <fullName evidence="4">Secreted protein</fullName>
    </recommendedName>
</protein>
<comment type="caution">
    <text evidence="2">The sequence shown here is derived from an EMBL/GenBank/DDBJ whole genome shotgun (WGS) entry which is preliminary data.</text>
</comment>
<name>A0A7W3WQI0_9ACTN</name>
<evidence type="ECO:0000313" key="3">
    <source>
        <dbReference type="Proteomes" id="UP000525686"/>
    </source>
</evidence>
<evidence type="ECO:0008006" key="4">
    <source>
        <dbReference type="Google" id="ProtNLM"/>
    </source>
</evidence>
<feature type="chain" id="PRO_5030735889" description="Secreted protein" evidence="1">
    <location>
        <begin position="22"/>
        <end position="249"/>
    </location>
</feature>
<feature type="signal peptide" evidence="1">
    <location>
        <begin position="1"/>
        <end position="21"/>
    </location>
</feature>
<gene>
    <name evidence="2" type="ORF">H3146_23615</name>
</gene>